<evidence type="ECO:0000256" key="4">
    <source>
        <dbReference type="ARBA" id="ARBA00023125"/>
    </source>
</evidence>
<dbReference type="AlphaFoldDB" id="A0A8X7WHW7"/>
<feature type="domain" description="TF-B3" evidence="8">
    <location>
        <begin position="452"/>
        <end position="527"/>
    </location>
</feature>
<dbReference type="InterPro" id="IPR039218">
    <property type="entry name" value="REM_fam"/>
</dbReference>
<accession>A0A8X7WHW7</accession>
<evidence type="ECO:0000313" key="10">
    <source>
        <dbReference type="Proteomes" id="UP000886595"/>
    </source>
</evidence>
<dbReference type="Gene3D" id="2.40.330.10">
    <property type="entry name" value="DNA-binding pseudobarrel domain"/>
    <property type="match status" value="1"/>
</dbReference>
<evidence type="ECO:0000256" key="5">
    <source>
        <dbReference type="ARBA" id="ARBA00023163"/>
    </source>
</evidence>
<keyword evidence="10" id="KW-1185">Reference proteome</keyword>
<comment type="subcellular location">
    <subcellularLocation>
        <location evidence="1">Nucleus</location>
    </subcellularLocation>
</comment>
<reference evidence="9 10" key="1">
    <citation type="submission" date="2020-02" db="EMBL/GenBank/DDBJ databases">
        <authorList>
            <person name="Ma Q."/>
            <person name="Huang Y."/>
            <person name="Song X."/>
            <person name="Pei D."/>
        </authorList>
    </citation>
    <scope>NUCLEOTIDE SEQUENCE [LARGE SCALE GENOMIC DNA]</scope>
    <source>
        <strain evidence="9">Sxm20200214</strain>
        <tissue evidence="9">Leaf</tissue>
    </source>
</reference>
<keyword evidence="3" id="KW-0805">Transcription regulation</keyword>
<feature type="compositionally biased region" description="Basic and acidic residues" evidence="7">
    <location>
        <begin position="104"/>
        <end position="113"/>
    </location>
</feature>
<dbReference type="GO" id="GO:0003677">
    <property type="term" value="F:DNA binding"/>
    <property type="evidence" value="ECO:0007669"/>
    <property type="project" value="UniProtKB-KW"/>
</dbReference>
<dbReference type="PANTHER" id="PTHR31674">
    <property type="entry name" value="B3 DOMAIN-CONTAINING PROTEIN REM-LIKE 3-RELATED"/>
    <property type="match status" value="1"/>
</dbReference>
<feature type="region of interest" description="Disordered" evidence="7">
    <location>
        <begin position="95"/>
        <end position="154"/>
    </location>
</feature>
<dbReference type="PANTHER" id="PTHR31674:SF31">
    <property type="entry name" value="TF-B3 DOMAIN-CONTAINING PROTEIN"/>
    <property type="match status" value="1"/>
</dbReference>
<evidence type="ECO:0000256" key="3">
    <source>
        <dbReference type="ARBA" id="ARBA00023015"/>
    </source>
</evidence>
<evidence type="ECO:0000256" key="1">
    <source>
        <dbReference type="ARBA" id="ARBA00004123"/>
    </source>
</evidence>
<dbReference type="FunFam" id="2.40.330.10:FF:000009">
    <property type="entry name" value="Transcriptional factor B3 family protein"/>
    <property type="match status" value="1"/>
</dbReference>
<protein>
    <recommendedName>
        <fullName evidence="8">TF-B3 domain-containing protein</fullName>
    </recommendedName>
</protein>
<evidence type="ECO:0000256" key="7">
    <source>
        <dbReference type="SAM" id="MobiDB-lite"/>
    </source>
</evidence>
<evidence type="ECO:0000313" key="9">
    <source>
        <dbReference type="EMBL" id="KAG2330034.1"/>
    </source>
</evidence>
<proteinExistence type="predicted"/>
<dbReference type="PROSITE" id="PS50863">
    <property type="entry name" value="B3"/>
    <property type="match status" value="1"/>
</dbReference>
<keyword evidence="5" id="KW-0804">Transcription</keyword>
<dbReference type="SMART" id="SM01019">
    <property type="entry name" value="B3"/>
    <property type="match status" value="1"/>
</dbReference>
<keyword evidence="2" id="KW-0677">Repeat</keyword>
<dbReference type="OrthoDB" id="1109907at2759"/>
<keyword evidence="6" id="KW-0539">Nucleus</keyword>
<name>A0A8X7WHW7_BRACI</name>
<dbReference type="Pfam" id="PF02362">
    <property type="entry name" value="B3"/>
    <property type="match status" value="1"/>
</dbReference>
<dbReference type="GO" id="GO:0005634">
    <property type="term" value="C:nucleus"/>
    <property type="evidence" value="ECO:0007669"/>
    <property type="project" value="UniProtKB-SubCell"/>
</dbReference>
<dbReference type="CDD" id="cd10017">
    <property type="entry name" value="B3_DNA"/>
    <property type="match status" value="1"/>
</dbReference>
<evidence type="ECO:0000256" key="2">
    <source>
        <dbReference type="ARBA" id="ARBA00022737"/>
    </source>
</evidence>
<organism evidence="9 10">
    <name type="scientific">Brassica carinata</name>
    <name type="common">Ethiopian mustard</name>
    <name type="synonym">Abyssinian cabbage</name>
    <dbReference type="NCBI Taxonomy" id="52824"/>
    <lineage>
        <taxon>Eukaryota</taxon>
        <taxon>Viridiplantae</taxon>
        <taxon>Streptophyta</taxon>
        <taxon>Embryophyta</taxon>
        <taxon>Tracheophyta</taxon>
        <taxon>Spermatophyta</taxon>
        <taxon>Magnoliopsida</taxon>
        <taxon>eudicotyledons</taxon>
        <taxon>Gunneridae</taxon>
        <taxon>Pentapetalae</taxon>
        <taxon>rosids</taxon>
        <taxon>malvids</taxon>
        <taxon>Brassicales</taxon>
        <taxon>Brassicaceae</taxon>
        <taxon>Brassiceae</taxon>
        <taxon>Brassica</taxon>
    </lineage>
</organism>
<dbReference type="InterPro" id="IPR003340">
    <property type="entry name" value="B3_DNA-bd"/>
</dbReference>
<dbReference type="Proteomes" id="UP000886595">
    <property type="component" value="Unassembled WGS sequence"/>
</dbReference>
<comment type="caution">
    <text evidence="9">The sequence shown here is derived from an EMBL/GenBank/DDBJ whole genome shotgun (WGS) entry which is preliminary data.</text>
</comment>
<evidence type="ECO:0000256" key="6">
    <source>
        <dbReference type="ARBA" id="ARBA00023242"/>
    </source>
</evidence>
<keyword evidence="4" id="KW-0238">DNA-binding</keyword>
<feature type="region of interest" description="Disordered" evidence="7">
    <location>
        <begin position="215"/>
        <end position="253"/>
    </location>
</feature>
<sequence>MVERGEDMGCVGEDMGRGSLIPSHSLQFRRSLSPPTRAAGREQRREYMVVRVRRMVLKDSLQEMFPQWPNERQDPQVDRLITDIHTGTFVKGLWEVQGNAQGKGNEKKNKETKGGVSSEAEPPTKKQKKVNTSEGQAGATGKGSSEEPSKELLNNATMESIVSAVGKMIDSRFNAYGFDQNKTLEDIVKDTLEERLKVLGVGKHNENIDNLSIASGEEGSLEKPSPQQDKHQKSVNSPALNPAKPGKGLGPEKHFAEEVDNASGVKKILAGDFDRANATPVKTSKVDFVFVSPAKTCKDDKVANCPPLRRGTRIRQGLKLKDEDEAEDAAAKKKAAKAEAYLMKKEMGFALTAVDSSEPSGPVFPFIDNDGTMCMRKNIEPSTAKYDPCAPVDPSLYEKLMKHISSIPPKKPGPAGKKVVRSADHESDFYSILIHERPWPDSEYGWVFDNTIPHRFFSTHIEGKTNQKTWKLRSDASHQTWEVIQEGRRLTGGWKDFTTAHDLRIGDIVIFKHEGDMVFHVTPFGPSCCEIQYTHPNIIKEEADADDAPSFSFDYCLLAEVTASNLKEDKFYLSVEATTCTALNKQCQEIILVNKERNS</sequence>
<evidence type="ECO:0000259" key="8">
    <source>
        <dbReference type="PROSITE" id="PS50863"/>
    </source>
</evidence>
<gene>
    <name evidence="9" type="ORF">Bca52824_001214</name>
</gene>
<dbReference type="InterPro" id="IPR015300">
    <property type="entry name" value="DNA-bd_pseudobarrel_sf"/>
</dbReference>
<dbReference type="EMBL" id="JAAMPC010000001">
    <property type="protein sequence ID" value="KAG2330034.1"/>
    <property type="molecule type" value="Genomic_DNA"/>
</dbReference>
<dbReference type="SUPFAM" id="SSF101936">
    <property type="entry name" value="DNA-binding pseudobarrel domain"/>
    <property type="match status" value="1"/>
</dbReference>